<reference evidence="9 10" key="1">
    <citation type="journal article" date="2013" name="Curr. Biol.">
        <title>The Genome of the Foraminiferan Reticulomyxa filosa.</title>
        <authorList>
            <person name="Glockner G."/>
            <person name="Hulsmann N."/>
            <person name="Schleicher M."/>
            <person name="Noegel A.A."/>
            <person name="Eichinger L."/>
            <person name="Gallinger C."/>
            <person name="Pawlowski J."/>
            <person name="Sierra R."/>
            <person name="Euteneuer U."/>
            <person name="Pillet L."/>
            <person name="Moustafa A."/>
            <person name="Platzer M."/>
            <person name="Groth M."/>
            <person name="Szafranski K."/>
            <person name="Schliwa M."/>
        </authorList>
    </citation>
    <scope>NUCLEOTIDE SEQUENCE [LARGE SCALE GENOMIC DNA]</scope>
</reference>
<dbReference type="SUPFAM" id="SSF47769">
    <property type="entry name" value="SAM/Pointed domain"/>
    <property type="match status" value="1"/>
</dbReference>
<evidence type="ECO:0000256" key="3">
    <source>
        <dbReference type="ARBA" id="ARBA00022989"/>
    </source>
</evidence>
<evidence type="ECO:0000256" key="5">
    <source>
        <dbReference type="SAM" id="Coils"/>
    </source>
</evidence>
<evidence type="ECO:0000256" key="6">
    <source>
        <dbReference type="SAM" id="MobiDB-lite"/>
    </source>
</evidence>
<feature type="transmembrane region" description="Helical" evidence="7">
    <location>
        <begin position="250"/>
        <end position="275"/>
    </location>
</feature>
<feature type="domain" description="Anoctamin transmembrane" evidence="8">
    <location>
        <begin position="334"/>
        <end position="536"/>
    </location>
</feature>
<dbReference type="GO" id="GO:0016020">
    <property type="term" value="C:membrane"/>
    <property type="evidence" value="ECO:0007669"/>
    <property type="project" value="UniProtKB-SubCell"/>
</dbReference>
<dbReference type="AlphaFoldDB" id="X6NIW8"/>
<feature type="transmembrane region" description="Helical" evidence="7">
    <location>
        <begin position="174"/>
        <end position="197"/>
    </location>
</feature>
<keyword evidence="2 7" id="KW-0812">Transmembrane</keyword>
<evidence type="ECO:0000256" key="4">
    <source>
        <dbReference type="ARBA" id="ARBA00023136"/>
    </source>
</evidence>
<dbReference type="GO" id="GO:0005254">
    <property type="term" value="F:chloride channel activity"/>
    <property type="evidence" value="ECO:0007669"/>
    <property type="project" value="TreeGrafter"/>
</dbReference>
<feature type="transmembrane region" description="Helical" evidence="7">
    <location>
        <begin position="459"/>
        <end position="481"/>
    </location>
</feature>
<dbReference type="PANTHER" id="PTHR12308">
    <property type="entry name" value="ANOCTAMIN"/>
    <property type="match status" value="1"/>
</dbReference>
<dbReference type="Pfam" id="PF04547">
    <property type="entry name" value="Anoctamin"/>
    <property type="match status" value="2"/>
</dbReference>
<feature type="domain" description="Anoctamin transmembrane" evidence="8">
    <location>
        <begin position="132"/>
        <end position="331"/>
    </location>
</feature>
<keyword evidence="4 7" id="KW-0472">Membrane</keyword>
<feature type="transmembrane region" description="Helical" evidence="7">
    <location>
        <begin position="409"/>
        <end position="431"/>
    </location>
</feature>
<dbReference type="InterPro" id="IPR049452">
    <property type="entry name" value="Anoctamin_TM"/>
</dbReference>
<feature type="region of interest" description="Disordered" evidence="6">
    <location>
        <begin position="808"/>
        <end position="828"/>
    </location>
</feature>
<dbReference type="PANTHER" id="PTHR12308:SF73">
    <property type="entry name" value="ANOCTAMIN"/>
    <property type="match status" value="1"/>
</dbReference>
<feature type="transmembrane region" description="Helical" evidence="7">
    <location>
        <begin position="287"/>
        <end position="307"/>
    </location>
</feature>
<dbReference type="OrthoDB" id="18915at2759"/>
<feature type="transmembrane region" description="Helical" evidence="7">
    <location>
        <begin position="502"/>
        <end position="519"/>
    </location>
</feature>
<feature type="coiled-coil region" evidence="5">
    <location>
        <begin position="530"/>
        <end position="557"/>
    </location>
</feature>
<dbReference type="Gene3D" id="1.10.150.50">
    <property type="entry name" value="Transcription Factor, Ets-1"/>
    <property type="match status" value="1"/>
</dbReference>
<name>X6NIW8_RETFI</name>
<evidence type="ECO:0000259" key="8">
    <source>
        <dbReference type="Pfam" id="PF04547"/>
    </source>
</evidence>
<feature type="transmembrane region" description="Helical" evidence="7">
    <location>
        <begin position="140"/>
        <end position="168"/>
    </location>
</feature>
<evidence type="ECO:0000256" key="2">
    <source>
        <dbReference type="ARBA" id="ARBA00022692"/>
    </source>
</evidence>
<keyword evidence="10" id="KW-1185">Reference proteome</keyword>
<evidence type="ECO:0000313" key="9">
    <source>
        <dbReference type="EMBL" id="ETO25906.1"/>
    </source>
</evidence>
<protein>
    <recommendedName>
        <fullName evidence="8">Anoctamin transmembrane domain-containing protein</fullName>
    </recommendedName>
</protein>
<sequence>MDEDLAKATMGGEAEHINEDIWKNVYVKYVDNVPPYVFKQHPVLNPRDKKHYDDSCFRVRDRLAIIYAAVTNDIQEHGAGIRLDSVATYQAMGDHCVNDLFPLHTREQLDVMLNRLFSWDPQTYLNLPLDEMREYFGEYIAMYFAFLEFFTKFLIPIVVVGIVFFILQLATGKVLVWGIEMFALMVIVWAVCFPIFWRKQEYYWAMRWGQLRFDLEEGTRPEFEGTYQRSAIDGSLIEYYPHSLRNQKRVLSFTIVVCFLVALVVSTVGVVALRVWAARADNPSTDYIVSVVNALVIMFFNNIYGVIAERMNEWENYETETQYENNLIIKVRLHCEPEECSKELASQLAVIFLTQLFVSNAIELGSLWFARVCKGGSASFESDDEGSRVWNEYKSERYDRTFDDYNELLVSYGYCTLFVIAFPFAPFFGFLSNIVESRIDGYKVCHLLRRPFPRRADDIGAWQFALEGMAWAVLATNLGLICFASNELRIHFGIHNREFEEVVTVICVFIIISCLWQLLARCFKDTPTYVDEHIRRMNHIEHQLQKLSQEVERFFDDLREDEVAGWEQWNIQYVLAFLQKVLVKNGVEYEQIKAIFNKYNINGKIFAKLKQDQLTKYGVKDHMIAELIIHARQLLIRHASKVKIQASMFEELANQSSTVDGGAGPVFEFNNEHLLQLANYFETEMTGQLKKKLWEKVDKDASSMIESNEMTLFLYFSFVLFIKTKFPQSGIPKKMTPTSIAKWLLHYKVSNQGLSYDEFDKYFSTWIREYHKELKSSSRPSQFQGYSGDSIGADSRKQTLLGFDGVDDESKSLSKDSSNQHLKRVPREQWPKPSIEWEHKMSDVALTLAKTDAQTKARLWDKIDSKSAGKLDADKSLVRFLYLILTYHVKVESRNAKVPKLEELQALLVEIALKIRRKLPNENSLSKQDFVDHFASYLKDAAKE</sequence>
<evidence type="ECO:0000256" key="1">
    <source>
        <dbReference type="ARBA" id="ARBA00004141"/>
    </source>
</evidence>
<gene>
    <name evidence="9" type="ORF">RFI_11229</name>
</gene>
<comment type="subcellular location">
    <subcellularLocation>
        <location evidence="1">Membrane</location>
        <topology evidence="1">Multi-pass membrane protein</topology>
    </subcellularLocation>
</comment>
<keyword evidence="5" id="KW-0175">Coiled coil</keyword>
<evidence type="ECO:0000313" key="10">
    <source>
        <dbReference type="Proteomes" id="UP000023152"/>
    </source>
</evidence>
<evidence type="ECO:0000256" key="7">
    <source>
        <dbReference type="SAM" id="Phobius"/>
    </source>
</evidence>
<dbReference type="InterPro" id="IPR007632">
    <property type="entry name" value="Anoctamin"/>
</dbReference>
<comment type="caution">
    <text evidence="9">The sequence shown here is derived from an EMBL/GenBank/DDBJ whole genome shotgun (WGS) entry which is preliminary data.</text>
</comment>
<organism evidence="9 10">
    <name type="scientific">Reticulomyxa filosa</name>
    <dbReference type="NCBI Taxonomy" id="46433"/>
    <lineage>
        <taxon>Eukaryota</taxon>
        <taxon>Sar</taxon>
        <taxon>Rhizaria</taxon>
        <taxon>Retaria</taxon>
        <taxon>Foraminifera</taxon>
        <taxon>Monothalamids</taxon>
        <taxon>Reticulomyxidae</taxon>
        <taxon>Reticulomyxa</taxon>
    </lineage>
</organism>
<dbReference type="Proteomes" id="UP000023152">
    <property type="component" value="Unassembled WGS sequence"/>
</dbReference>
<dbReference type="EMBL" id="ASPP01008218">
    <property type="protein sequence ID" value="ETO25906.1"/>
    <property type="molecule type" value="Genomic_DNA"/>
</dbReference>
<accession>X6NIW8</accession>
<keyword evidence="3 7" id="KW-1133">Transmembrane helix</keyword>
<dbReference type="InterPro" id="IPR013761">
    <property type="entry name" value="SAM/pointed_sf"/>
</dbReference>
<proteinExistence type="predicted"/>